<evidence type="ECO:0000313" key="4">
    <source>
        <dbReference type="Proteomes" id="UP000017184"/>
    </source>
</evidence>
<dbReference type="Pfam" id="PF07589">
    <property type="entry name" value="PEP-CTERM"/>
    <property type="match status" value="1"/>
</dbReference>
<organism evidence="3 4">
    <name type="scientific">Candidatus Symbiobacter mobilis CR</name>
    <dbReference type="NCBI Taxonomy" id="946483"/>
    <lineage>
        <taxon>Bacteria</taxon>
        <taxon>Pseudomonadati</taxon>
        <taxon>Pseudomonadota</taxon>
        <taxon>Betaproteobacteria</taxon>
        <taxon>Burkholderiales</taxon>
        <taxon>Comamonadaceae</taxon>
    </lineage>
</organism>
<name>U5NBB4_9BURK</name>
<evidence type="ECO:0000259" key="2">
    <source>
        <dbReference type="Pfam" id="PF07589"/>
    </source>
</evidence>
<dbReference type="NCBIfam" id="TIGR02595">
    <property type="entry name" value="PEP_CTERM"/>
    <property type="match status" value="1"/>
</dbReference>
<dbReference type="AlphaFoldDB" id="U5NBB4"/>
<dbReference type="InterPro" id="IPR013424">
    <property type="entry name" value="Ice-binding_C"/>
</dbReference>
<sequence length="187" mass="19578">MKLKNVVAAAVLAVGALVGGHASASVTSWVSGGDQGEWGSWGGGTFFSTGDFVDTYTFNAFSTPWSAMSLSVQGWTLGTVSDLNVYLDDMLMGSTLQNLYTGGEQWGANVGAFNFGTSLTSGAHTLVLKGKVDPLSYTANYFGNYSVVVAPVPVPEPESYAMLLAGLGVVGAVVRRRQRHQSSASKH</sequence>
<dbReference type="HOGENOM" id="CLU_1738261_0_0_4"/>
<dbReference type="Proteomes" id="UP000017184">
    <property type="component" value="Chromosome"/>
</dbReference>
<dbReference type="EMBL" id="CP004885">
    <property type="protein sequence ID" value="AGX87464.1"/>
    <property type="molecule type" value="Genomic_DNA"/>
</dbReference>
<dbReference type="NCBIfam" id="NF038126">
    <property type="entry name" value="PEP_CTERM_FxDxF"/>
    <property type="match status" value="1"/>
</dbReference>
<keyword evidence="1" id="KW-0732">Signal</keyword>
<feature type="signal peptide" evidence="1">
    <location>
        <begin position="1"/>
        <end position="24"/>
    </location>
</feature>
<dbReference type="PATRIC" id="fig|946483.4.peg.1386"/>
<evidence type="ECO:0000256" key="1">
    <source>
        <dbReference type="SAM" id="SignalP"/>
    </source>
</evidence>
<proteinExistence type="predicted"/>
<accession>U5NBB4</accession>
<dbReference type="KEGG" id="cbx:Cenrod_1377"/>
<evidence type="ECO:0000313" key="3">
    <source>
        <dbReference type="EMBL" id="AGX87464.1"/>
    </source>
</evidence>
<feature type="chain" id="PRO_5004662917" description="Ice-binding protein C-terminal domain-containing protein" evidence="1">
    <location>
        <begin position="25"/>
        <end position="187"/>
    </location>
</feature>
<dbReference type="RefSeq" id="WP_022772814.1">
    <property type="nucleotide sequence ID" value="NC_022576.1"/>
</dbReference>
<keyword evidence="4" id="KW-1185">Reference proteome</keyword>
<feature type="domain" description="Ice-binding protein C-terminal" evidence="2">
    <location>
        <begin position="153"/>
        <end position="177"/>
    </location>
</feature>
<reference evidence="3 4" key="1">
    <citation type="journal article" date="2013" name="Genome Biol.">
        <title>Genomic analysis reveals key aspects of prokaryotic symbiosis in the phototrophic consortium "Chlorochromatium aggregatum".</title>
        <authorList>
            <person name="Liu Z."/>
            <person name="Muller J."/>
            <person name="Li T."/>
            <person name="Alvey R.M."/>
            <person name="Vogl K."/>
            <person name="Frigaard N.U."/>
            <person name="Rockwell N.C."/>
            <person name="Boyd E.S."/>
            <person name="Tomsho L.P."/>
            <person name="Schuster S.C."/>
            <person name="Henke P."/>
            <person name="Rohde M."/>
            <person name="Overmann J."/>
            <person name="Bryant D.A."/>
        </authorList>
    </citation>
    <scope>NUCLEOTIDE SEQUENCE [LARGE SCALE GENOMIC DNA]</scope>
    <source>
        <strain evidence="3">CR</strain>
    </source>
</reference>
<protein>
    <recommendedName>
        <fullName evidence="2">Ice-binding protein C-terminal domain-containing protein</fullName>
    </recommendedName>
</protein>
<gene>
    <name evidence="3" type="ORF">Cenrod_1377</name>
</gene>